<dbReference type="InterPro" id="IPR032063">
    <property type="entry name" value="MavL-like"/>
</dbReference>
<evidence type="ECO:0000313" key="1">
    <source>
        <dbReference type="EMBL" id="AEE61963.1"/>
    </source>
</evidence>
<sequence>MAKQEAWPNISPVLLPEQLKLFAKNHTKTHDSKVSVSEIVENSAQFPIEFPIETVKCEYLRTKGIPIVTLANNANSAYPILHEAALPLFLHFLQHKKRFGSKVERTFYKHFTVEELIDRFLRKRAVVFYGRSDTFMLMDNMGRVGQWEVIGTSQEKAPQILENCLSYDEIKLAALLSVSSFSCFINNGARDNIGRYSNNEDSVEPTGVIIGLIGPRFEKPFVMEHRDIIVSREQNTHERGYGRFFAPTLQGIFLNFYGEPCLSYQELTTQLDDRKKYKKLSSDKYFNNYAYTKRLSLSFDTLLVEANQRAKELNQMAFVHVVGIGLGVWRASRHQDAVFMKSFSRRIRFLSSTLTNIANICFAHINQPCGKYEDKQRVPIPNHPLGGIKIHIENRNPHDKLTGEDAGKLLVVSYAWDGNALPGNEFWLGQLAASGDPAAAASTQIAELHNAHINPNVSAANLRIATLNGVEKFHDYIRRATSPE</sequence>
<dbReference type="AlphaFoldDB" id="J3JUT6"/>
<accession>J3JUT6</accession>
<dbReference type="HOGENOM" id="CLU_042117_0_0_1"/>
<proteinExistence type="evidence at transcript level"/>
<protein>
    <submittedName>
        <fullName evidence="1">Uncharacterized protein</fullName>
    </submittedName>
</protein>
<organism evidence="1">
    <name type="scientific">Dendroctonus ponderosae</name>
    <name type="common">Mountain pine beetle</name>
    <dbReference type="NCBI Taxonomy" id="77166"/>
    <lineage>
        <taxon>Eukaryota</taxon>
        <taxon>Metazoa</taxon>
        <taxon>Ecdysozoa</taxon>
        <taxon>Arthropoda</taxon>
        <taxon>Hexapoda</taxon>
        <taxon>Insecta</taxon>
        <taxon>Pterygota</taxon>
        <taxon>Neoptera</taxon>
        <taxon>Endopterygota</taxon>
        <taxon>Coleoptera</taxon>
        <taxon>Polyphaga</taxon>
        <taxon>Cucujiformia</taxon>
        <taxon>Curculionidae</taxon>
        <taxon>Scolytinae</taxon>
        <taxon>Dendroctonus</taxon>
    </lineage>
</organism>
<dbReference type="Pfam" id="PF16062">
    <property type="entry name" value="MavL-like"/>
    <property type="match status" value="1"/>
</dbReference>
<dbReference type="EMBL" id="BT127001">
    <property type="protein sequence ID" value="AEE61963.1"/>
    <property type="molecule type" value="mRNA"/>
</dbReference>
<reference evidence="1" key="1">
    <citation type="journal article" date="2012" name="Insect Biochem. Mol. Biol.">
        <title>Transcriptome and full-length cDNA resources for the mountain pine beetle, Dendroctonus ponderosae Hopkins, a major insect pest of pine forests.</title>
        <authorList>
            <person name="Keeling C.I."/>
            <person name="Henderson H."/>
            <person name="Li M."/>
            <person name="Yuen M."/>
            <person name="Clark E.L."/>
            <person name="Fraser J.D."/>
            <person name="Huber D.P."/>
            <person name="Liao N.Y."/>
            <person name="Roderick Docking T."/>
            <person name="Birol I."/>
            <person name="Chan S.K."/>
            <person name="Taylor G.A."/>
            <person name="Palmquist D."/>
            <person name="Jones S.J."/>
            <person name="Bohlmann J."/>
        </authorList>
    </citation>
    <scope>NUCLEOTIDE SEQUENCE</scope>
    <source>
        <tissue evidence="1">Midgut and adhering fatbody of emerged adults of both sexes after feeding on lodgepole pine for up to 64 h</tissue>
    </source>
</reference>
<dbReference type="OrthoDB" id="6357136at2759"/>
<name>J3JUT6_DENPD</name>